<dbReference type="EMBL" id="LAZR01041214">
    <property type="protein sequence ID" value="KKL12546.1"/>
    <property type="molecule type" value="Genomic_DNA"/>
</dbReference>
<protein>
    <submittedName>
        <fullName evidence="1">Uncharacterized protein</fullName>
    </submittedName>
</protein>
<dbReference type="AlphaFoldDB" id="A0A0F9D3Z8"/>
<organism evidence="1">
    <name type="scientific">marine sediment metagenome</name>
    <dbReference type="NCBI Taxonomy" id="412755"/>
    <lineage>
        <taxon>unclassified sequences</taxon>
        <taxon>metagenomes</taxon>
        <taxon>ecological metagenomes</taxon>
    </lineage>
</organism>
<name>A0A0F9D3Z8_9ZZZZ</name>
<feature type="non-terminal residue" evidence="1">
    <location>
        <position position="1"/>
    </location>
</feature>
<evidence type="ECO:0000313" key="1">
    <source>
        <dbReference type="EMBL" id="KKL12546.1"/>
    </source>
</evidence>
<reference evidence="1" key="1">
    <citation type="journal article" date="2015" name="Nature">
        <title>Complex archaea that bridge the gap between prokaryotes and eukaryotes.</title>
        <authorList>
            <person name="Spang A."/>
            <person name="Saw J.H."/>
            <person name="Jorgensen S.L."/>
            <person name="Zaremba-Niedzwiedzka K."/>
            <person name="Martijn J."/>
            <person name="Lind A.E."/>
            <person name="van Eijk R."/>
            <person name="Schleper C."/>
            <person name="Guy L."/>
            <person name="Ettema T.J."/>
        </authorList>
    </citation>
    <scope>NUCLEOTIDE SEQUENCE</scope>
</reference>
<proteinExistence type="predicted"/>
<sequence>NRDVHEMPKKIIELYAFIATDNNGDEGITAMLVGNKWLPMVGADMDRIESLRPVAEKIAGIHGQKIIIAKFTNRVHIEDIVPQDMPIKDKWK</sequence>
<accession>A0A0F9D3Z8</accession>
<gene>
    <name evidence="1" type="ORF">LCGC14_2534710</name>
</gene>
<comment type="caution">
    <text evidence="1">The sequence shown here is derived from an EMBL/GenBank/DDBJ whole genome shotgun (WGS) entry which is preliminary data.</text>
</comment>